<evidence type="ECO:0008006" key="3">
    <source>
        <dbReference type="Google" id="ProtNLM"/>
    </source>
</evidence>
<evidence type="ECO:0000313" key="2">
    <source>
        <dbReference type="Proteomes" id="UP000176484"/>
    </source>
</evidence>
<dbReference type="InterPro" id="IPR005883">
    <property type="entry name" value="PilM"/>
</dbReference>
<dbReference type="PANTHER" id="PTHR32432:SF3">
    <property type="entry name" value="ETHANOLAMINE UTILIZATION PROTEIN EUTJ"/>
    <property type="match status" value="1"/>
</dbReference>
<gene>
    <name evidence="1" type="ORF">A2121_02725</name>
</gene>
<dbReference type="SUPFAM" id="SSF53067">
    <property type="entry name" value="Actin-like ATPase domain"/>
    <property type="match status" value="1"/>
</dbReference>
<reference evidence="1 2" key="1">
    <citation type="journal article" date="2016" name="Nat. Commun.">
        <title>Thousands of microbial genomes shed light on interconnected biogeochemical processes in an aquifer system.</title>
        <authorList>
            <person name="Anantharaman K."/>
            <person name="Brown C.T."/>
            <person name="Hug L.A."/>
            <person name="Sharon I."/>
            <person name="Castelle C.J."/>
            <person name="Probst A.J."/>
            <person name="Thomas B.C."/>
            <person name="Singh A."/>
            <person name="Wilkins M.J."/>
            <person name="Karaoz U."/>
            <person name="Brodie E.L."/>
            <person name="Williams K.H."/>
            <person name="Hubbard S.S."/>
            <person name="Banfield J.F."/>
        </authorList>
    </citation>
    <scope>NUCLEOTIDE SEQUENCE [LARGE SCALE GENOMIC DNA]</scope>
</reference>
<dbReference type="InterPro" id="IPR050696">
    <property type="entry name" value="FtsA/MreB"/>
</dbReference>
<dbReference type="EMBL" id="MFTD01000044">
    <property type="protein sequence ID" value="OGI45602.1"/>
    <property type="molecule type" value="Genomic_DNA"/>
</dbReference>
<proteinExistence type="predicted"/>
<dbReference type="Pfam" id="PF11104">
    <property type="entry name" value="PilM_2"/>
    <property type="match status" value="1"/>
</dbReference>
<evidence type="ECO:0000313" key="1">
    <source>
        <dbReference type="EMBL" id="OGI45602.1"/>
    </source>
</evidence>
<dbReference type="Proteomes" id="UP000176484">
    <property type="component" value="Unassembled WGS sequence"/>
</dbReference>
<dbReference type="AlphaFoldDB" id="A0A1F6TKG2"/>
<comment type="caution">
    <text evidence="1">The sequence shown here is derived from an EMBL/GenBank/DDBJ whole genome shotgun (WGS) entry which is preliminary data.</text>
</comment>
<organism evidence="1 2">
    <name type="scientific">Candidatus Nomurabacteria bacterium GWB1_40_6</name>
    <dbReference type="NCBI Taxonomy" id="1801727"/>
    <lineage>
        <taxon>Bacteria</taxon>
        <taxon>Candidatus Nomuraibacteriota</taxon>
    </lineage>
</organism>
<dbReference type="Gene3D" id="3.30.420.40">
    <property type="match status" value="4"/>
</dbReference>
<dbReference type="InterPro" id="IPR043129">
    <property type="entry name" value="ATPase_NBD"/>
</dbReference>
<name>A0A1F6TKG2_9BACT</name>
<dbReference type="Gene3D" id="3.30.1490.300">
    <property type="match status" value="1"/>
</dbReference>
<sequence length="327" mass="36313">MNLKDISSIFPAPKFLDFPFAGLSISDSTVRCIQFGRKKDTLFIEKYLEVPIPPGVVDSGQINKREVVVSILKKLKNDLGLNYVKVSLPEEKAYIFTAKIPVVTQDEIKSAIESKMEESVPVSPNELLFDYKLMEHGQEDYFIVAVSALPITLVDLYVDIFKEVDLSLLSLSVESQAVVRSLVPKVSRANLDTVLVVNFGFEKVGLYVAVDGVVHFTSTVSIKGDYSKNLELLSQEINKLFIYWHTLSQNVGNPKKKIKQIIVCGEGFKEEIIPYLTANSQTPVVLGNVWTNVFDINDSIPDISFNNSLGYATSIGLALPSSVLIQE</sequence>
<protein>
    <recommendedName>
        <fullName evidence="3">SHS2 domain-containing protein</fullName>
    </recommendedName>
</protein>
<accession>A0A1F6TKG2</accession>
<dbReference type="PANTHER" id="PTHR32432">
    <property type="entry name" value="CELL DIVISION PROTEIN FTSA-RELATED"/>
    <property type="match status" value="1"/>
</dbReference>